<protein>
    <recommendedName>
        <fullName evidence="2">Stress-response A/B barrel domain-containing protein</fullName>
    </recommendedName>
</protein>
<dbReference type="PANTHER" id="PTHR33178:SF10">
    <property type="entry name" value="STRESS-RESPONSE A_B BARREL DOMAIN-CONTAINING PROTEIN"/>
    <property type="match status" value="1"/>
</dbReference>
<comment type="caution">
    <text evidence="3">The sequence shown here is derived from an EMBL/GenBank/DDBJ whole genome shotgun (WGS) entry which is preliminary data.</text>
</comment>
<dbReference type="SMART" id="SM00886">
    <property type="entry name" value="Dabb"/>
    <property type="match status" value="1"/>
</dbReference>
<dbReference type="GeneID" id="81605726"/>
<dbReference type="InterPro" id="IPR013097">
    <property type="entry name" value="Dabb"/>
</dbReference>
<evidence type="ECO:0000313" key="3">
    <source>
        <dbReference type="EMBL" id="KAJ5432945.1"/>
    </source>
</evidence>
<dbReference type="SUPFAM" id="SSF54909">
    <property type="entry name" value="Dimeric alpha+beta barrel"/>
    <property type="match status" value="1"/>
</dbReference>
<dbReference type="Proteomes" id="UP001213681">
    <property type="component" value="Unassembled WGS sequence"/>
</dbReference>
<keyword evidence="4" id="KW-1185">Reference proteome</keyword>
<evidence type="ECO:0000256" key="1">
    <source>
        <dbReference type="ARBA" id="ARBA00011738"/>
    </source>
</evidence>
<organism evidence="3 4">
    <name type="scientific">Penicillium daleae</name>
    <dbReference type="NCBI Taxonomy" id="63821"/>
    <lineage>
        <taxon>Eukaryota</taxon>
        <taxon>Fungi</taxon>
        <taxon>Dikarya</taxon>
        <taxon>Ascomycota</taxon>
        <taxon>Pezizomycotina</taxon>
        <taxon>Eurotiomycetes</taxon>
        <taxon>Eurotiomycetidae</taxon>
        <taxon>Eurotiales</taxon>
        <taxon>Aspergillaceae</taxon>
        <taxon>Penicillium</taxon>
    </lineage>
</organism>
<dbReference type="InterPro" id="IPR044662">
    <property type="entry name" value="HS1/DABB1-like"/>
</dbReference>
<dbReference type="Gene3D" id="3.30.70.100">
    <property type="match status" value="1"/>
</dbReference>
<dbReference type="PANTHER" id="PTHR33178">
    <property type="match status" value="1"/>
</dbReference>
<dbReference type="PROSITE" id="PS51502">
    <property type="entry name" value="S_R_A_B_BARREL"/>
    <property type="match status" value="1"/>
</dbReference>
<dbReference type="InterPro" id="IPR011008">
    <property type="entry name" value="Dimeric_a/b-barrel"/>
</dbReference>
<dbReference type="AlphaFoldDB" id="A0AAD6FY26"/>
<dbReference type="EMBL" id="JAPVEA010000009">
    <property type="protein sequence ID" value="KAJ5432945.1"/>
    <property type="molecule type" value="Genomic_DNA"/>
</dbReference>
<reference evidence="3" key="2">
    <citation type="journal article" date="2023" name="IMA Fungus">
        <title>Comparative genomic study of the Penicillium genus elucidates a diverse pangenome and 15 lateral gene transfer events.</title>
        <authorList>
            <person name="Petersen C."/>
            <person name="Sorensen T."/>
            <person name="Nielsen M.R."/>
            <person name="Sondergaard T.E."/>
            <person name="Sorensen J.L."/>
            <person name="Fitzpatrick D.A."/>
            <person name="Frisvad J.C."/>
            <person name="Nielsen K.L."/>
        </authorList>
    </citation>
    <scope>NUCLEOTIDE SEQUENCE</scope>
    <source>
        <strain evidence="3">IBT 16125</strain>
    </source>
</reference>
<dbReference type="Pfam" id="PF07876">
    <property type="entry name" value="Dabb"/>
    <property type="match status" value="1"/>
</dbReference>
<comment type="subunit">
    <text evidence="1">Homodimer.</text>
</comment>
<feature type="domain" description="Stress-response A/B barrel" evidence="2">
    <location>
        <begin position="3"/>
        <end position="105"/>
    </location>
</feature>
<dbReference type="RefSeq" id="XP_056760237.1">
    <property type="nucleotide sequence ID" value="XM_056915483.1"/>
</dbReference>
<evidence type="ECO:0000259" key="2">
    <source>
        <dbReference type="PROSITE" id="PS51502"/>
    </source>
</evidence>
<sequence length="113" mass="12428">MSITHIVLFQFKSGVDTQVIKDTCDRMVGLKDSCIHPTSNKSYIKSSSGGADNSIEGIQNGITHAFVVEFASAEDRDYYVREDPVHKAFVQSLNGVVEKAQVVDFTDGVFEIP</sequence>
<reference evidence="3" key="1">
    <citation type="submission" date="2022-12" db="EMBL/GenBank/DDBJ databases">
        <authorList>
            <person name="Petersen C."/>
        </authorList>
    </citation>
    <scope>NUCLEOTIDE SEQUENCE</scope>
    <source>
        <strain evidence="3">IBT 16125</strain>
    </source>
</reference>
<evidence type="ECO:0000313" key="4">
    <source>
        <dbReference type="Proteomes" id="UP001213681"/>
    </source>
</evidence>
<name>A0AAD6FY26_9EURO</name>
<accession>A0AAD6FY26</accession>
<proteinExistence type="predicted"/>
<gene>
    <name evidence="3" type="ORF">N7458_012101</name>
</gene>